<protein>
    <submittedName>
        <fullName evidence="1">DUF3263 domain-containing protein</fullName>
    </submittedName>
</protein>
<name>A0A4Q9KLP2_PROTD</name>
<gene>
    <name evidence="1" type="ORF">ET996_09420</name>
</gene>
<accession>A0A4Q9KLP2</accession>
<organism evidence="1 2">
    <name type="scientific">Propioniciclava tarda</name>
    <dbReference type="NCBI Taxonomy" id="433330"/>
    <lineage>
        <taxon>Bacteria</taxon>
        <taxon>Bacillati</taxon>
        <taxon>Actinomycetota</taxon>
        <taxon>Actinomycetes</taxon>
        <taxon>Propionibacteriales</taxon>
        <taxon>Propionibacteriaceae</taxon>
        <taxon>Propioniciclava</taxon>
    </lineage>
</organism>
<dbReference type="InterPro" id="IPR021678">
    <property type="entry name" value="DUF3263"/>
</dbReference>
<dbReference type="EMBL" id="SDMR01000011">
    <property type="protein sequence ID" value="TBT94609.1"/>
    <property type="molecule type" value="Genomic_DNA"/>
</dbReference>
<comment type="caution">
    <text evidence="1">The sequence shown here is derived from an EMBL/GenBank/DDBJ whole genome shotgun (WGS) entry which is preliminary data.</text>
</comment>
<keyword evidence="2" id="KW-1185">Reference proteome</keyword>
<evidence type="ECO:0000313" key="1">
    <source>
        <dbReference type="EMBL" id="TBT94609.1"/>
    </source>
</evidence>
<reference evidence="1 2" key="1">
    <citation type="submission" date="2019-01" db="EMBL/GenBank/DDBJ databases">
        <title>Lactibacter flavus gen. nov., sp. nov., a novel bacterium of the family Propionibacteriaceae isolated from raw milk and dairy products.</title>
        <authorList>
            <person name="Huptas C."/>
            <person name="Wenning M."/>
            <person name="Breitenwieser F."/>
            <person name="Doll E."/>
            <person name="Von Neubeck M."/>
            <person name="Busse H.-J."/>
            <person name="Scherer S."/>
        </authorList>
    </citation>
    <scope>NUCLEOTIDE SEQUENCE [LARGE SCALE GENOMIC DNA]</scope>
    <source>
        <strain evidence="2">DSM 22130 / JCM 15804 / WR061</strain>
    </source>
</reference>
<sequence>MADMLQLAESLPTPSGDLSERDAAILDFEASWWSAPGLKEAEIRERFDLSAPRYFQILNGLLDDPAAMAYAPLLVKRLRRLRSQRQESRSARHLTTSALV</sequence>
<dbReference type="Pfam" id="PF11662">
    <property type="entry name" value="DUF3263"/>
    <property type="match status" value="1"/>
</dbReference>
<dbReference type="Proteomes" id="UP000291933">
    <property type="component" value="Unassembled WGS sequence"/>
</dbReference>
<dbReference type="OrthoDB" id="3268863at2"/>
<dbReference type="AlphaFoldDB" id="A0A4Q9KLP2"/>
<evidence type="ECO:0000313" key="2">
    <source>
        <dbReference type="Proteomes" id="UP000291933"/>
    </source>
</evidence>
<proteinExistence type="predicted"/>